<dbReference type="EMBL" id="JAAMPJ010000009">
    <property type="protein sequence ID" value="NGY63297.1"/>
    <property type="molecule type" value="Genomic_DNA"/>
</dbReference>
<dbReference type="PANTHER" id="PTHR11712:SF336">
    <property type="entry name" value="3-OXOACYL-[ACYL-CARRIER-PROTEIN] SYNTHASE, MITOCHONDRIAL"/>
    <property type="match status" value="1"/>
</dbReference>
<dbReference type="Gene3D" id="3.40.47.10">
    <property type="match status" value="2"/>
</dbReference>
<dbReference type="CDD" id="cd00834">
    <property type="entry name" value="KAS_I_II"/>
    <property type="match status" value="1"/>
</dbReference>
<comment type="similarity">
    <text evidence="1 3">Belongs to the thiolase-like superfamily. Beta-ketoacyl-ACP synthases family.</text>
</comment>
<accession>A0A7C9W2C0</accession>
<dbReference type="RefSeq" id="WP_166051533.1">
    <property type="nucleotide sequence ID" value="NZ_JAAMPJ010000009.1"/>
</dbReference>
<dbReference type="SMART" id="SM00825">
    <property type="entry name" value="PKS_KS"/>
    <property type="match status" value="1"/>
</dbReference>
<feature type="domain" description="Ketosynthase family 3 (KS3)" evidence="4">
    <location>
        <begin position="1"/>
        <end position="395"/>
    </location>
</feature>
<protein>
    <submittedName>
        <fullName evidence="5">Beta-ketoacyl-[acyl-carrier-protein] synthase family protein</fullName>
    </submittedName>
</protein>
<evidence type="ECO:0000313" key="6">
    <source>
        <dbReference type="Proteomes" id="UP000481360"/>
    </source>
</evidence>
<organism evidence="5 6">
    <name type="scientific">Lentzea alba</name>
    <dbReference type="NCBI Taxonomy" id="2714351"/>
    <lineage>
        <taxon>Bacteria</taxon>
        <taxon>Bacillati</taxon>
        <taxon>Actinomycetota</taxon>
        <taxon>Actinomycetes</taxon>
        <taxon>Pseudonocardiales</taxon>
        <taxon>Pseudonocardiaceae</taxon>
        <taxon>Lentzea</taxon>
    </lineage>
</organism>
<dbReference type="PROSITE" id="PS52004">
    <property type="entry name" value="KS3_2"/>
    <property type="match status" value="1"/>
</dbReference>
<dbReference type="InterPro" id="IPR000794">
    <property type="entry name" value="Beta-ketoacyl_synthase"/>
</dbReference>
<dbReference type="Pfam" id="PF00109">
    <property type="entry name" value="ketoacyl-synt"/>
    <property type="match status" value="1"/>
</dbReference>
<dbReference type="AlphaFoldDB" id="A0A7C9W2C0"/>
<dbReference type="Proteomes" id="UP000481360">
    <property type="component" value="Unassembled WGS sequence"/>
</dbReference>
<sequence length="398" mass="40990">MTARRTVVTGLGVVSSIGNGRSGFGAGLREGRSGAGPISFFDTTGFAHDRMCEVPDFPDGDSEQGLATRMTVAAARMAVEDAAVSLGELRDVPGLISIGTTDGDARDVDVLTEMELAQGLPHLDPLLAKRFRMSRMPLAVAADLGLSDVEAITLPNVCAAGNYAVGYGLDAIRSGEVDFALCGGGDTPNRKVFANMYRLGALAPDACRPFDADRKGVVFGEGAAVLVLEALDFALARGATIHAEVLGYSLTCDAYHPTRPLQEMVTECLRGALADAGVAPHEVGLVLAHGTGTKANDPMECAALAEVFGQGAVPPVAAIKSMIGHTMGAAAAHACTAAVLAVQEGFLPPTINHRVLDPECPIDCVPNTSRAGRPDVVLVNALGFGGANAAVVLGRYTP</sequence>
<dbReference type="InterPro" id="IPR020841">
    <property type="entry name" value="PKS_Beta-ketoAc_synthase_dom"/>
</dbReference>
<dbReference type="GO" id="GO:0005829">
    <property type="term" value="C:cytosol"/>
    <property type="evidence" value="ECO:0007669"/>
    <property type="project" value="TreeGrafter"/>
</dbReference>
<comment type="caution">
    <text evidence="5">The sequence shown here is derived from an EMBL/GenBank/DDBJ whole genome shotgun (WGS) entry which is preliminary data.</text>
</comment>
<evidence type="ECO:0000313" key="5">
    <source>
        <dbReference type="EMBL" id="NGY63297.1"/>
    </source>
</evidence>
<keyword evidence="2 3" id="KW-0808">Transferase</keyword>
<reference evidence="5 6" key="1">
    <citation type="submission" date="2020-03" db="EMBL/GenBank/DDBJ databases">
        <title>Isolation and identification of active actinomycetes.</title>
        <authorList>
            <person name="Sun X."/>
        </authorList>
    </citation>
    <scope>NUCLEOTIDE SEQUENCE [LARGE SCALE GENOMIC DNA]</scope>
    <source>
        <strain evidence="5 6">NEAU-D13</strain>
    </source>
</reference>
<proteinExistence type="inferred from homology"/>
<evidence type="ECO:0000256" key="2">
    <source>
        <dbReference type="ARBA" id="ARBA00022679"/>
    </source>
</evidence>
<gene>
    <name evidence="5" type="ORF">G7043_30685</name>
</gene>
<dbReference type="InterPro" id="IPR016039">
    <property type="entry name" value="Thiolase-like"/>
</dbReference>
<dbReference type="SUPFAM" id="SSF53901">
    <property type="entry name" value="Thiolase-like"/>
    <property type="match status" value="2"/>
</dbReference>
<dbReference type="InterPro" id="IPR014031">
    <property type="entry name" value="Ketoacyl_synth_C"/>
</dbReference>
<keyword evidence="6" id="KW-1185">Reference proteome</keyword>
<evidence type="ECO:0000256" key="3">
    <source>
        <dbReference type="RuleBase" id="RU003694"/>
    </source>
</evidence>
<dbReference type="PANTHER" id="PTHR11712">
    <property type="entry name" value="POLYKETIDE SYNTHASE-RELATED"/>
    <property type="match status" value="1"/>
</dbReference>
<evidence type="ECO:0000256" key="1">
    <source>
        <dbReference type="ARBA" id="ARBA00008467"/>
    </source>
</evidence>
<dbReference type="GO" id="GO:0006633">
    <property type="term" value="P:fatty acid biosynthetic process"/>
    <property type="evidence" value="ECO:0007669"/>
    <property type="project" value="TreeGrafter"/>
</dbReference>
<dbReference type="Pfam" id="PF02801">
    <property type="entry name" value="Ketoacyl-synt_C"/>
    <property type="match status" value="1"/>
</dbReference>
<name>A0A7C9W2C0_9PSEU</name>
<dbReference type="InterPro" id="IPR014030">
    <property type="entry name" value="Ketoacyl_synth_N"/>
</dbReference>
<evidence type="ECO:0000259" key="4">
    <source>
        <dbReference type="PROSITE" id="PS52004"/>
    </source>
</evidence>
<dbReference type="GO" id="GO:0004315">
    <property type="term" value="F:3-oxoacyl-[acyl-carrier-protein] synthase activity"/>
    <property type="evidence" value="ECO:0007669"/>
    <property type="project" value="TreeGrafter"/>
</dbReference>